<dbReference type="GeneID" id="93585388"/>
<dbReference type="Proteomes" id="UP000283090">
    <property type="component" value="Unassembled WGS sequence"/>
</dbReference>
<dbReference type="OrthoDB" id="5410461at2759"/>
<dbReference type="EMBL" id="SAEB01000003">
    <property type="protein sequence ID" value="RVD88914.1"/>
    <property type="molecule type" value="Genomic_DNA"/>
</dbReference>
<reference evidence="2 3" key="1">
    <citation type="submission" date="2019-01" db="EMBL/GenBank/DDBJ databases">
        <title>Intercellular communication is required for trap formation in the nematode-trapping fungus Duddingtonia flagrans.</title>
        <authorList>
            <person name="Youssar L."/>
            <person name="Wernet V."/>
            <person name="Hensel N."/>
            <person name="Hildebrandt H.-G."/>
            <person name="Fischer R."/>
        </authorList>
    </citation>
    <scope>NUCLEOTIDE SEQUENCE [LARGE SCALE GENOMIC DNA]</scope>
    <source>
        <strain evidence="2 3">CBS H-5679</strain>
    </source>
</reference>
<protein>
    <recommendedName>
        <fullName evidence="4">Apple domain-containing protein</fullName>
    </recommendedName>
</protein>
<comment type="caution">
    <text evidence="2">The sequence shown here is derived from an EMBL/GenBank/DDBJ whole genome shotgun (WGS) entry which is preliminary data.</text>
</comment>
<evidence type="ECO:0000313" key="2">
    <source>
        <dbReference type="EMBL" id="RVD88914.1"/>
    </source>
</evidence>
<gene>
    <name evidence="2" type="ORF">DFL_003077</name>
</gene>
<accession>A0A437ACD1</accession>
<organism evidence="2 3">
    <name type="scientific">Arthrobotrys flagrans</name>
    <name type="common">Nematode-trapping fungus</name>
    <name type="synonym">Trichothecium flagrans</name>
    <dbReference type="NCBI Taxonomy" id="97331"/>
    <lineage>
        <taxon>Eukaryota</taxon>
        <taxon>Fungi</taxon>
        <taxon>Dikarya</taxon>
        <taxon>Ascomycota</taxon>
        <taxon>Pezizomycotina</taxon>
        <taxon>Orbiliomycetes</taxon>
        <taxon>Orbiliales</taxon>
        <taxon>Orbiliaceae</taxon>
        <taxon>Arthrobotrys</taxon>
    </lineage>
</organism>
<dbReference type="VEuPathDB" id="FungiDB:DFL_003077"/>
<name>A0A437ACD1_ARTFL</name>
<sequence>MVGVSTVVLGMAQLAALTIAVPLQKRAPPEYCGSGGISRLASLLDVNSATAFCSEYLAIPTVTIPATETLQTYTTVTSTVDQYEATTQTVSTQTLWATISTTVATIPTTVATSVTTSVSTSTFTVTPASVTTTTTVWYTAGVAKRDEPAVVKRAAETPVFVKGFAPPAISSACECLDVPSPSVTVTETTYNPNTINTQVTKTITNTVHATLTVSSTSTVHLTSYIPTTSISTHISTTITTITTATPTFTSTISSAFRPQCTAILSRPKLFTAIQPLRSWSYPFATTNIPNGGLNEPTFSQCCELCYRTPDCGQYYTYQRSANDWQCQIIYSYNAVAQGVSEQCPKGRIDGEGVSGQEVWAPGNQARGIGPCYGYTVPI</sequence>
<dbReference type="STRING" id="97331.A0A437ACD1"/>
<dbReference type="AlphaFoldDB" id="A0A437ACD1"/>
<evidence type="ECO:0000313" key="3">
    <source>
        <dbReference type="Proteomes" id="UP000283090"/>
    </source>
</evidence>
<keyword evidence="1" id="KW-0732">Signal</keyword>
<feature type="signal peptide" evidence="1">
    <location>
        <begin position="1"/>
        <end position="20"/>
    </location>
</feature>
<feature type="chain" id="PRO_5019336854" description="Apple domain-containing protein" evidence="1">
    <location>
        <begin position="21"/>
        <end position="378"/>
    </location>
</feature>
<dbReference type="RefSeq" id="XP_067494458.1">
    <property type="nucleotide sequence ID" value="XM_067631964.1"/>
</dbReference>
<keyword evidence="3" id="KW-1185">Reference proteome</keyword>
<proteinExistence type="predicted"/>
<evidence type="ECO:0008006" key="4">
    <source>
        <dbReference type="Google" id="ProtNLM"/>
    </source>
</evidence>
<evidence type="ECO:0000256" key="1">
    <source>
        <dbReference type="SAM" id="SignalP"/>
    </source>
</evidence>